<dbReference type="EMBL" id="QOVF01000002">
    <property type="protein sequence ID" value="KAA0695062.1"/>
    <property type="molecule type" value="Genomic_DNA"/>
</dbReference>
<keyword evidence="7" id="KW-1185">Reference proteome</keyword>
<keyword evidence="4" id="KW-0812">Transmembrane</keyword>
<name>A0A7V7GU95_9GAMM</name>
<evidence type="ECO:0000256" key="1">
    <source>
        <dbReference type="ARBA" id="ARBA00004418"/>
    </source>
</evidence>
<evidence type="ECO:0000256" key="2">
    <source>
        <dbReference type="ARBA" id="ARBA00010742"/>
    </source>
</evidence>
<comment type="subcellular location">
    <subcellularLocation>
        <location evidence="1">Periplasm</location>
    </subcellularLocation>
</comment>
<dbReference type="Proteomes" id="UP000463138">
    <property type="component" value="Unassembled WGS sequence"/>
</dbReference>
<evidence type="ECO:0000256" key="4">
    <source>
        <dbReference type="SAM" id="Phobius"/>
    </source>
</evidence>
<proteinExistence type="inferred from homology"/>
<accession>A0A7V7GU95</accession>
<dbReference type="OrthoDB" id="7374754at2"/>
<dbReference type="Gene3D" id="3.40.190.10">
    <property type="entry name" value="Periplasmic binding protein-like II"/>
    <property type="match status" value="2"/>
</dbReference>
<feature type="domain" description="SsuA/THI5-like" evidence="5">
    <location>
        <begin position="54"/>
        <end position="256"/>
    </location>
</feature>
<dbReference type="PANTHER" id="PTHR30024">
    <property type="entry name" value="ALIPHATIC SULFONATES-BINDING PROTEIN-RELATED"/>
    <property type="match status" value="1"/>
</dbReference>
<evidence type="ECO:0000256" key="3">
    <source>
        <dbReference type="ARBA" id="ARBA00022729"/>
    </source>
</evidence>
<dbReference type="AlphaFoldDB" id="A0A7V7GU95"/>
<evidence type="ECO:0000313" key="6">
    <source>
        <dbReference type="EMBL" id="KAA0695062.1"/>
    </source>
</evidence>
<feature type="transmembrane region" description="Helical" evidence="4">
    <location>
        <begin position="7"/>
        <end position="26"/>
    </location>
</feature>
<dbReference type="PROSITE" id="PS51257">
    <property type="entry name" value="PROKAR_LIPOPROTEIN"/>
    <property type="match status" value="1"/>
</dbReference>
<dbReference type="InterPro" id="IPR015168">
    <property type="entry name" value="SsuA/THI5"/>
</dbReference>
<comment type="similarity">
    <text evidence="2">Belongs to the bacterial solute-binding protein SsuA/TauA family.</text>
</comment>
<evidence type="ECO:0000259" key="5">
    <source>
        <dbReference type="Pfam" id="PF09084"/>
    </source>
</evidence>
<organism evidence="6 7">
    <name type="scientific">Halopseudomonas laoshanensis</name>
    <dbReference type="NCBI Taxonomy" id="2268758"/>
    <lineage>
        <taxon>Bacteria</taxon>
        <taxon>Pseudomonadati</taxon>
        <taxon>Pseudomonadota</taxon>
        <taxon>Gammaproteobacteria</taxon>
        <taxon>Pseudomonadales</taxon>
        <taxon>Pseudomonadaceae</taxon>
        <taxon>Halopseudomonas</taxon>
    </lineage>
</organism>
<dbReference type="RefSeq" id="WP_149332430.1">
    <property type="nucleotide sequence ID" value="NZ_QOVF01000002.1"/>
</dbReference>
<dbReference type="SUPFAM" id="SSF53850">
    <property type="entry name" value="Periplasmic binding protein-like II"/>
    <property type="match status" value="1"/>
</dbReference>
<reference evidence="6 7" key="1">
    <citation type="submission" date="2018-07" db="EMBL/GenBank/DDBJ databases">
        <title>Pseudomonas laoshanensis sp. nov., isolated from soil.</title>
        <authorList>
            <person name="Sun J."/>
            <person name="Yu L."/>
            <person name="Wang M."/>
            <person name="Zhang C."/>
        </authorList>
    </citation>
    <scope>NUCLEOTIDE SEQUENCE [LARGE SCALE GENOMIC DNA]</scope>
    <source>
        <strain evidence="6 7">Y22</strain>
    </source>
</reference>
<evidence type="ECO:0000313" key="7">
    <source>
        <dbReference type="Proteomes" id="UP000463138"/>
    </source>
</evidence>
<dbReference type="PANTHER" id="PTHR30024:SF47">
    <property type="entry name" value="TAURINE-BINDING PERIPLASMIC PROTEIN"/>
    <property type="match status" value="1"/>
</dbReference>
<keyword evidence="3" id="KW-0732">Signal</keyword>
<dbReference type="Pfam" id="PF09084">
    <property type="entry name" value="NMT1"/>
    <property type="match status" value="1"/>
</dbReference>
<dbReference type="GO" id="GO:0042597">
    <property type="term" value="C:periplasmic space"/>
    <property type="evidence" value="ECO:0007669"/>
    <property type="project" value="UniProtKB-SubCell"/>
</dbReference>
<protein>
    <recommendedName>
        <fullName evidence="5">SsuA/THI5-like domain-containing protein</fullName>
    </recommendedName>
</protein>
<comment type="caution">
    <text evidence="6">The sequence shown here is derived from an EMBL/GenBank/DDBJ whole genome shotgun (WGS) entry which is preliminary data.</text>
</comment>
<keyword evidence="4" id="KW-0472">Membrane</keyword>
<keyword evidence="4" id="KW-1133">Transmembrane helix</keyword>
<gene>
    <name evidence="6" type="ORF">DT594_09400</name>
</gene>
<sequence>MNNKYKLGGVVLVFAAIACTVAVMFWPSPPSTDPQHPPMRIGAYYWPGTYWIDIAHSKGWFVEAGLNVEIIDANQDYYGAVTDIHEGNLDTLTVWLFDVVKRRQMGEKLVMVLATDESVGSEALIGAGSVDSVEQLKGGRIGVPFESAMVYALDEILSHFGMTLDDVVLVDMVPETASEVLAAGEVDAVMTWEPYATRTERTGGNRLYDSSQMPGLIMAGMIFRDDFIQGRHDEILRMLRVWHRATQYLQSHQKEAYRIVAEVNGATTQEVADFAKHSHIMNLQDNVQAFTYASGVESLFGSARKINRYLIRKDSAVAPLIEETDLVKGRFVRALVREEEDL</sequence>